<protein>
    <submittedName>
        <fullName evidence="4">Uncharacterized protein</fullName>
    </submittedName>
</protein>
<evidence type="ECO:0000256" key="1">
    <source>
        <dbReference type="SAM" id="MobiDB-lite"/>
    </source>
</evidence>
<feature type="transmembrane region" description="Helical" evidence="2">
    <location>
        <begin position="32"/>
        <end position="49"/>
    </location>
</feature>
<accession>A0AA86STU7</accession>
<feature type="region of interest" description="Disordered" evidence="1">
    <location>
        <begin position="80"/>
        <end position="112"/>
    </location>
</feature>
<keyword evidence="2" id="KW-1133">Transmembrane helix</keyword>
<keyword evidence="2" id="KW-0812">Transmembrane</keyword>
<gene>
    <name evidence="4" type="ORF">AYBTSS11_LOCUS20382</name>
</gene>
<dbReference type="PANTHER" id="PTHR34545">
    <property type="entry name" value="CLAVATA3/ESR (CLE)-RELATED PROTEIN 22"/>
    <property type="match status" value="1"/>
</dbReference>
<name>A0AA86STU7_9FABA</name>
<keyword evidence="2" id="KW-0472">Membrane</keyword>
<keyword evidence="5" id="KW-1185">Reference proteome</keyword>
<sequence>MHIDSPLLLTILIFRAQTSSLSTNDLCCETMRLMGLACFTLLMLVLLLLQSFSTATNESGNFQNFESGFMSKSNSVQAKHGFRQTSGEGGSETIVGEEKRKIYTGPNPLHNR</sequence>
<reference evidence="4" key="1">
    <citation type="submission" date="2023-10" db="EMBL/GenBank/DDBJ databases">
        <authorList>
            <person name="Domelevo Entfellner J.-B."/>
        </authorList>
    </citation>
    <scope>NUCLEOTIDE SEQUENCE</scope>
</reference>
<dbReference type="InterPro" id="IPR033249">
    <property type="entry name" value="CLE_plant"/>
</dbReference>
<dbReference type="Proteomes" id="UP001189624">
    <property type="component" value="Chromosome 6"/>
</dbReference>
<keyword evidence="3" id="KW-0732">Signal</keyword>
<proteinExistence type="predicted"/>
<evidence type="ECO:0000256" key="3">
    <source>
        <dbReference type="SAM" id="SignalP"/>
    </source>
</evidence>
<feature type="signal peptide" evidence="3">
    <location>
        <begin position="1"/>
        <end position="20"/>
    </location>
</feature>
<dbReference type="AlphaFoldDB" id="A0AA86STU7"/>
<evidence type="ECO:0000313" key="4">
    <source>
        <dbReference type="EMBL" id="CAJ1964561.1"/>
    </source>
</evidence>
<dbReference type="Gramene" id="rna-AYBTSS11_LOCUS20382">
    <property type="protein sequence ID" value="CAJ1964561.1"/>
    <property type="gene ID" value="gene-AYBTSS11_LOCUS20382"/>
</dbReference>
<evidence type="ECO:0000313" key="5">
    <source>
        <dbReference type="Proteomes" id="UP001189624"/>
    </source>
</evidence>
<dbReference type="GO" id="GO:0048731">
    <property type="term" value="P:system development"/>
    <property type="evidence" value="ECO:0007669"/>
    <property type="project" value="InterPro"/>
</dbReference>
<feature type="chain" id="PRO_5041731801" evidence="3">
    <location>
        <begin position="21"/>
        <end position="112"/>
    </location>
</feature>
<dbReference type="PANTHER" id="PTHR34545:SF1">
    <property type="entry name" value="CLAVATA3_ESR (CLE)-RELATED PROTEIN 22"/>
    <property type="match status" value="1"/>
</dbReference>
<organism evidence="4 5">
    <name type="scientific">Sphenostylis stenocarpa</name>
    <dbReference type="NCBI Taxonomy" id="92480"/>
    <lineage>
        <taxon>Eukaryota</taxon>
        <taxon>Viridiplantae</taxon>
        <taxon>Streptophyta</taxon>
        <taxon>Embryophyta</taxon>
        <taxon>Tracheophyta</taxon>
        <taxon>Spermatophyta</taxon>
        <taxon>Magnoliopsida</taxon>
        <taxon>eudicotyledons</taxon>
        <taxon>Gunneridae</taxon>
        <taxon>Pentapetalae</taxon>
        <taxon>rosids</taxon>
        <taxon>fabids</taxon>
        <taxon>Fabales</taxon>
        <taxon>Fabaceae</taxon>
        <taxon>Papilionoideae</taxon>
        <taxon>50 kb inversion clade</taxon>
        <taxon>NPAAA clade</taxon>
        <taxon>indigoferoid/millettioid clade</taxon>
        <taxon>Phaseoleae</taxon>
        <taxon>Sphenostylis</taxon>
    </lineage>
</organism>
<evidence type="ECO:0000256" key="2">
    <source>
        <dbReference type="SAM" id="Phobius"/>
    </source>
</evidence>
<dbReference type="EMBL" id="OY731403">
    <property type="protein sequence ID" value="CAJ1964561.1"/>
    <property type="molecule type" value="Genomic_DNA"/>
</dbReference>